<proteinExistence type="inferred from homology"/>
<dbReference type="EMBL" id="FWFR01000001">
    <property type="protein sequence ID" value="SLN25882.1"/>
    <property type="molecule type" value="Genomic_DNA"/>
</dbReference>
<evidence type="ECO:0000313" key="4">
    <source>
        <dbReference type="EMBL" id="SLN25882.1"/>
    </source>
</evidence>
<dbReference type="InParanoid" id="A0A1Y5RUL9"/>
<dbReference type="Pfam" id="PF03061">
    <property type="entry name" value="4HBT"/>
    <property type="match status" value="1"/>
</dbReference>
<dbReference type="PANTHER" id="PTHR21660">
    <property type="entry name" value="THIOESTERASE SUPERFAMILY MEMBER-RELATED"/>
    <property type="match status" value="1"/>
</dbReference>
<dbReference type="Proteomes" id="UP000193200">
    <property type="component" value="Unassembled WGS sequence"/>
</dbReference>
<dbReference type="PANTHER" id="PTHR21660:SF1">
    <property type="entry name" value="ACYL-COENZYME A THIOESTERASE 13"/>
    <property type="match status" value="1"/>
</dbReference>
<feature type="domain" description="Thioesterase" evidence="3">
    <location>
        <begin position="53"/>
        <end position="122"/>
    </location>
</feature>
<dbReference type="GO" id="GO:0047617">
    <property type="term" value="F:fatty acyl-CoA hydrolase activity"/>
    <property type="evidence" value="ECO:0007669"/>
    <property type="project" value="InterPro"/>
</dbReference>
<organism evidence="4 5">
    <name type="scientific">Oceanibacterium hippocampi</name>
    <dbReference type="NCBI Taxonomy" id="745714"/>
    <lineage>
        <taxon>Bacteria</taxon>
        <taxon>Pseudomonadati</taxon>
        <taxon>Pseudomonadota</taxon>
        <taxon>Alphaproteobacteria</taxon>
        <taxon>Sneathiellales</taxon>
        <taxon>Sneathiellaceae</taxon>
        <taxon>Oceanibacterium</taxon>
    </lineage>
</organism>
<sequence length="138" mass="14961">MTLDEANEVLRERFAPWIQDLRLAIEAIHDGRVRMRLPNSPHIARTGGMICGQALMATADTAMVFAVASRFGGFREMATVTQNTSFLRAARAGDLIAEIRILKAGRTLVFGEATMTVEGEDEPAAHATMTYAIAPAKA</sequence>
<dbReference type="InterPro" id="IPR006683">
    <property type="entry name" value="Thioestr_dom"/>
</dbReference>
<keyword evidence="5" id="KW-1185">Reference proteome</keyword>
<name>A0A1Y5RUL9_9PROT</name>
<accession>A0A1Y5RUL9</accession>
<dbReference type="OrthoDB" id="8588611at2"/>
<protein>
    <submittedName>
        <fullName evidence="4">Thioesterase superfamily protein</fullName>
    </submittedName>
</protein>
<dbReference type="SUPFAM" id="SSF54637">
    <property type="entry name" value="Thioesterase/thiol ester dehydrase-isomerase"/>
    <property type="match status" value="1"/>
</dbReference>
<gene>
    <name evidence="4" type="ORF">OCH7691_00783</name>
</gene>
<dbReference type="RefSeq" id="WP_085883484.1">
    <property type="nucleotide sequence ID" value="NZ_FWFR01000001.1"/>
</dbReference>
<dbReference type="AlphaFoldDB" id="A0A1Y5RUL9"/>
<dbReference type="InterPro" id="IPR029069">
    <property type="entry name" value="HotDog_dom_sf"/>
</dbReference>
<evidence type="ECO:0000256" key="1">
    <source>
        <dbReference type="ARBA" id="ARBA00008324"/>
    </source>
</evidence>
<keyword evidence="2" id="KW-0378">Hydrolase</keyword>
<dbReference type="Gene3D" id="3.10.129.10">
    <property type="entry name" value="Hotdog Thioesterase"/>
    <property type="match status" value="1"/>
</dbReference>
<evidence type="ECO:0000313" key="5">
    <source>
        <dbReference type="Proteomes" id="UP000193200"/>
    </source>
</evidence>
<evidence type="ECO:0000259" key="3">
    <source>
        <dbReference type="Pfam" id="PF03061"/>
    </source>
</evidence>
<comment type="similarity">
    <text evidence="1">Belongs to the thioesterase PaaI family.</text>
</comment>
<reference evidence="4 5" key="1">
    <citation type="submission" date="2017-03" db="EMBL/GenBank/DDBJ databases">
        <authorList>
            <person name="Afonso C.L."/>
            <person name="Miller P.J."/>
            <person name="Scott M.A."/>
            <person name="Spackman E."/>
            <person name="Goraichik I."/>
            <person name="Dimitrov K.M."/>
            <person name="Suarez D.L."/>
            <person name="Swayne D.E."/>
        </authorList>
    </citation>
    <scope>NUCLEOTIDE SEQUENCE [LARGE SCALE GENOMIC DNA]</scope>
    <source>
        <strain evidence="4 5">CECT 7691</strain>
    </source>
</reference>
<dbReference type="InterPro" id="IPR039298">
    <property type="entry name" value="ACOT13"/>
</dbReference>
<dbReference type="CDD" id="cd03443">
    <property type="entry name" value="PaaI_thioesterase"/>
    <property type="match status" value="1"/>
</dbReference>
<evidence type="ECO:0000256" key="2">
    <source>
        <dbReference type="ARBA" id="ARBA00022801"/>
    </source>
</evidence>